<accession>A0A383A2C8</accession>
<organism evidence="1">
    <name type="scientific">marine metagenome</name>
    <dbReference type="NCBI Taxonomy" id="408172"/>
    <lineage>
        <taxon>unclassified sequences</taxon>
        <taxon>metagenomes</taxon>
        <taxon>ecological metagenomes</taxon>
    </lineage>
</organism>
<gene>
    <name evidence="1" type="ORF">METZ01_LOCUS454199</name>
</gene>
<name>A0A383A2C8_9ZZZZ</name>
<dbReference type="AlphaFoldDB" id="A0A383A2C8"/>
<proteinExistence type="predicted"/>
<dbReference type="EMBL" id="UINC01188231">
    <property type="protein sequence ID" value="SVE01345.1"/>
    <property type="molecule type" value="Genomic_DNA"/>
</dbReference>
<sequence length="59" mass="6716">MLPGEERRTAWIPLLRQLIVISFALAFVAHANGVSMPDFNRDIAPLIAKRCLECHNKRD</sequence>
<reference evidence="1" key="1">
    <citation type="submission" date="2018-05" db="EMBL/GenBank/DDBJ databases">
        <authorList>
            <person name="Lanie J.A."/>
            <person name="Ng W.-L."/>
            <person name="Kazmierczak K.M."/>
            <person name="Andrzejewski T.M."/>
            <person name="Davidsen T.M."/>
            <person name="Wayne K.J."/>
            <person name="Tettelin H."/>
            <person name="Glass J.I."/>
            <person name="Rusch D."/>
            <person name="Podicherti R."/>
            <person name="Tsui H.-C.T."/>
            <person name="Winkler M.E."/>
        </authorList>
    </citation>
    <scope>NUCLEOTIDE SEQUENCE</scope>
</reference>
<evidence type="ECO:0000313" key="1">
    <source>
        <dbReference type="EMBL" id="SVE01345.1"/>
    </source>
</evidence>
<feature type="non-terminal residue" evidence="1">
    <location>
        <position position="59"/>
    </location>
</feature>
<evidence type="ECO:0008006" key="2">
    <source>
        <dbReference type="Google" id="ProtNLM"/>
    </source>
</evidence>
<protein>
    <recommendedName>
        <fullName evidence="2">Cytochrome C Planctomycete-type domain-containing protein</fullName>
    </recommendedName>
</protein>